<dbReference type="NCBIfam" id="TIGR00026">
    <property type="entry name" value="hi_GC_TIGR00026"/>
    <property type="match status" value="1"/>
</dbReference>
<evidence type="ECO:0000313" key="1">
    <source>
        <dbReference type="EMBL" id="QOV45235.1"/>
    </source>
</evidence>
<dbReference type="InterPro" id="IPR012349">
    <property type="entry name" value="Split_barrel_FMN-bd"/>
</dbReference>
<dbReference type="Gene3D" id="2.30.110.10">
    <property type="entry name" value="Electron Transport, Fmn-binding Protein, Chain A"/>
    <property type="match status" value="1"/>
</dbReference>
<reference evidence="1 2" key="1">
    <citation type="submission" date="2020-10" db="EMBL/GenBank/DDBJ databases">
        <title>Streptomyces chromofuscus complate genome analysis.</title>
        <authorList>
            <person name="Anwar N."/>
        </authorList>
    </citation>
    <scope>NUCLEOTIDE SEQUENCE [LARGE SCALE GENOMIC DNA]</scope>
    <source>
        <strain evidence="1 2">DSM 40273</strain>
    </source>
</reference>
<dbReference type="Proteomes" id="UP000594008">
    <property type="component" value="Chromosome"/>
</dbReference>
<keyword evidence="2" id="KW-1185">Reference proteome</keyword>
<dbReference type="Pfam" id="PF04075">
    <property type="entry name" value="F420H2_quin_red"/>
    <property type="match status" value="1"/>
</dbReference>
<dbReference type="EMBL" id="CP063374">
    <property type="protein sequence ID" value="QOV45235.1"/>
    <property type="molecule type" value="Genomic_DNA"/>
</dbReference>
<protein>
    <submittedName>
        <fullName evidence="1">Nitroreductase family deazaflavin-dependent oxidoreductase</fullName>
    </submittedName>
</protein>
<accession>A0A7M2TBC5</accession>
<dbReference type="InterPro" id="IPR004378">
    <property type="entry name" value="F420H2_quin_Rdtase"/>
</dbReference>
<dbReference type="GO" id="GO:0016491">
    <property type="term" value="F:oxidoreductase activity"/>
    <property type="evidence" value="ECO:0007669"/>
    <property type="project" value="InterPro"/>
</dbReference>
<proteinExistence type="predicted"/>
<dbReference type="KEGG" id="schf:IPT68_04510"/>
<dbReference type="AlphaFoldDB" id="A0A7M2TBC5"/>
<gene>
    <name evidence="1" type="ORF">IPT68_04510</name>
</gene>
<evidence type="ECO:0000313" key="2">
    <source>
        <dbReference type="Proteomes" id="UP000594008"/>
    </source>
</evidence>
<name>A0A7M2TBC5_STRCW</name>
<organism evidence="1 2">
    <name type="scientific">Streptomyces chromofuscus</name>
    <dbReference type="NCBI Taxonomy" id="42881"/>
    <lineage>
        <taxon>Bacteria</taxon>
        <taxon>Bacillati</taxon>
        <taxon>Actinomycetota</taxon>
        <taxon>Actinomycetes</taxon>
        <taxon>Kitasatosporales</taxon>
        <taxon>Streptomycetaceae</taxon>
        <taxon>Streptomyces</taxon>
    </lineage>
</organism>
<sequence>MSTHVQKPGWFTVNIFNRAVAWLTRRGISIWGSRVLAVRGRKSGTWRTTPVNLLTVDGRQYLVAPRGHVQWTHNMRAAGGGELRLGANVDTFTATEVADDDKPPLLRAYLKRWKAEVGAFFKGVGPNSSDEELRRIAPDHPIFEVTYTNAPAPTGTADARSTNDATAAGATTATKATNAVNDVNDVNDVKDLKN</sequence>